<dbReference type="GO" id="GO:0005739">
    <property type="term" value="C:mitochondrion"/>
    <property type="evidence" value="ECO:0007669"/>
    <property type="project" value="TreeGrafter"/>
</dbReference>
<evidence type="ECO:0000256" key="7">
    <source>
        <dbReference type="ARBA" id="ARBA00022989"/>
    </source>
</evidence>
<evidence type="ECO:0000256" key="8">
    <source>
        <dbReference type="ARBA" id="ARBA00023136"/>
    </source>
</evidence>
<name>E3MIR6_CAERE</name>
<dbReference type="AlphaFoldDB" id="E3MIR6"/>
<evidence type="ECO:0000313" key="12">
    <source>
        <dbReference type="Proteomes" id="UP000008281"/>
    </source>
</evidence>
<organism evidence="12">
    <name type="scientific">Caenorhabditis remanei</name>
    <name type="common">Caenorhabditis vulgaris</name>
    <dbReference type="NCBI Taxonomy" id="31234"/>
    <lineage>
        <taxon>Eukaryota</taxon>
        <taxon>Metazoa</taxon>
        <taxon>Ecdysozoa</taxon>
        <taxon>Nematoda</taxon>
        <taxon>Chromadorea</taxon>
        <taxon>Rhabditida</taxon>
        <taxon>Rhabditina</taxon>
        <taxon>Rhabditomorpha</taxon>
        <taxon>Rhabditoidea</taxon>
        <taxon>Rhabditidae</taxon>
        <taxon>Peloderinae</taxon>
        <taxon>Caenorhabditis</taxon>
    </lineage>
</organism>
<dbReference type="EMBL" id="DS268448">
    <property type="protein sequence ID" value="EFP02568.1"/>
    <property type="molecule type" value="Genomic_DNA"/>
</dbReference>
<dbReference type="OrthoDB" id="1722066at2759"/>
<evidence type="ECO:0000256" key="5">
    <source>
        <dbReference type="ARBA" id="ARBA00022840"/>
    </source>
</evidence>
<reference evidence="11" key="1">
    <citation type="submission" date="2007-07" db="EMBL/GenBank/DDBJ databases">
        <title>PCAP assembly of the Caenorhabditis remanei genome.</title>
        <authorList>
            <consortium name="The Caenorhabditis remanei Sequencing Consortium"/>
            <person name="Wilson R.K."/>
        </authorList>
    </citation>
    <scope>NUCLEOTIDE SEQUENCE [LARGE SCALE GENOMIC DNA]</scope>
    <source>
        <strain evidence="11">PB4641</strain>
    </source>
</reference>
<dbReference type="InterPro" id="IPR017959">
    <property type="entry name" value="Asn/Gln-tRNA_amidoTrfase_suB/E"/>
</dbReference>
<dbReference type="STRING" id="31234.E3MIR6"/>
<evidence type="ECO:0000256" key="1">
    <source>
        <dbReference type="ARBA" id="ARBA00004141"/>
    </source>
</evidence>
<keyword evidence="3 9" id="KW-0812">Transmembrane</keyword>
<keyword evidence="8 9" id="KW-0472">Membrane</keyword>
<keyword evidence="7 9" id="KW-1133">Transmembrane helix</keyword>
<protein>
    <recommendedName>
        <fullName evidence="10">Aspartyl/Glutamyl-tRNA(Gln) amidotransferase subunit B/E catalytic domain-containing protein</fullName>
    </recommendedName>
</protein>
<feature type="transmembrane region" description="Helical" evidence="9">
    <location>
        <begin position="240"/>
        <end position="257"/>
    </location>
</feature>
<dbReference type="GO" id="GO:0005524">
    <property type="term" value="F:ATP binding"/>
    <property type="evidence" value="ECO:0007669"/>
    <property type="project" value="UniProtKB-KW"/>
</dbReference>
<dbReference type="GO" id="GO:0070681">
    <property type="term" value="P:glutaminyl-tRNAGln biosynthesis via transamidation"/>
    <property type="evidence" value="ECO:0007669"/>
    <property type="project" value="TreeGrafter"/>
</dbReference>
<comment type="subcellular location">
    <subcellularLocation>
        <location evidence="1">Membrane</location>
        <topology evidence="1">Multi-pass membrane protein</topology>
    </subcellularLocation>
</comment>
<dbReference type="GO" id="GO:0016020">
    <property type="term" value="C:membrane"/>
    <property type="evidence" value="ECO:0007669"/>
    <property type="project" value="UniProtKB-SubCell"/>
</dbReference>
<dbReference type="Pfam" id="PF02934">
    <property type="entry name" value="GatB_N"/>
    <property type="match status" value="1"/>
</dbReference>
<evidence type="ECO:0000256" key="2">
    <source>
        <dbReference type="ARBA" id="ARBA00022598"/>
    </source>
</evidence>
<dbReference type="InterPro" id="IPR006075">
    <property type="entry name" value="Asn/Gln-tRNA_Trfase_suB/E_cat"/>
</dbReference>
<dbReference type="PANTHER" id="PTHR11659">
    <property type="entry name" value="GLUTAMYL-TRNA GLN AMIDOTRANSFERASE SUBUNIT B MITOCHONDRIAL AND PROKARYOTIC PET112-RELATED"/>
    <property type="match status" value="1"/>
</dbReference>
<evidence type="ECO:0000256" key="3">
    <source>
        <dbReference type="ARBA" id="ARBA00022692"/>
    </source>
</evidence>
<dbReference type="HOGENOM" id="CLU_994787_0_0_1"/>
<dbReference type="eggNOG" id="KOG2438">
    <property type="taxonomic scope" value="Eukaryota"/>
</dbReference>
<keyword evidence="2" id="KW-0436">Ligase</keyword>
<evidence type="ECO:0000256" key="4">
    <source>
        <dbReference type="ARBA" id="ARBA00022741"/>
    </source>
</evidence>
<dbReference type="GO" id="GO:0030956">
    <property type="term" value="C:glutamyl-tRNA(Gln) amidotransferase complex"/>
    <property type="evidence" value="ECO:0007669"/>
    <property type="project" value="TreeGrafter"/>
</dbReference>
<keyword evidence="6" id="KW-0648">Protein biosynthesis</keyword>
<keyword evidence="5" id="KW-0067">ATP-binding</keyword>
<feature type="transmembrane region" description="Helical" evidence="9">
    <location>
        <begin position="198"/>
        <end position="228"/>
    </location>
</feature>
<dbReference type="GO" id="GO:0050567">
    <property type="term" value="F:glutaminyl-tRNA synthase (glutamine-hydrolyzing) activity"/>
    <property type="evidence" value="ECO:0007669"/>
    <property type="project" value="TreeGrafter"/>
</dbReference>
<evidence type="ECO:0000259" key="10">
    <source>
        <dbReference type="Pfam" id="PF02934"/>
    </source>
</evidence>
<dbReference type="PANTHER" id="PTHR11659:SF0">
    <property type="entry name" value="GLUTAMYL-TRNA(GLN) AMIDOTRANSFERASE SUBUNIT B, MITOCHONDRIAL"/>
    <property type="match status" value="1"/>
</dbReference>
<feature type="domain" description="Aspartyl/Glutamyl-tRNA(Gln) amidotransferase subunit B/E catalytic" evidence="10">
    <location>
        <begin position="1"/>
        <end position="74"/>
    </location>
</feature>
<dbReference type="Pfam" id="PF03062">
    <property type="entry name" value="MBOAT"/>
    <property type="match status" value="1"/>
</dbReference>
<dbReference type="InParanoid" id="E3MIR6"/>
<proteinExistence type="predicted"/>
<keyword evidence="4" id="KW-0547">Nucleotide-binding</keyword>
<dbReference type="GO" id="GO:0032543">
    <property type="term" value="P:mitochondrial translation"/>
    <property type="evidence" value="ECO:0007669"/>
    <property type="project" value="TreeGrafter"/>
</dbReference>
<sequence length="280" mass="32200">MNSIRTIHTAINFEIARQFEILSNNNGKVIRETRGVDSEGRTVPMREKDAEDTDYRFMIEPNLPILKIRKEWMEGAERELETQGIADFEWLRDRCGFDPRSAIHIAVRDGWDGVRDLHIIKWETGHDYNSVVESFNCGTNTFAKKHRSGHRALFPGGSAVRDVSEMGDPVMMIIMRRYPLAVVHRTFFYNKPAQQQHLFFVVVGICLWYFNCGSSVIHALASVIGAYLITSQLRGTDASIYAAHIFFLGYLLFGYWHHRCSARNLCRGERPPGELESDFH</sequence>
<dbReference type="InterPro" id="IPR014746">
    <property type="entry name" value="Gln_synth/guanido_kin_cat_dom"/>
</dbReference>
<keyword evidence="12" id="KW-1185">Reference proteome</keyword>
<dbReference type="InterPro" id="IPR004299">
    <property type="entry name" value="MBOAT_fam"/>
</dbReference>
<dbReference type="eggNOG" id="KOG2705">
    <property type="taxonomic scope" value="Eukaryota"/>
</dbReference>
<dbReference type="SUPFAM" id="SSF55931">
    <property type="entry name" value="Glutamine synthetase/guanido kinase"/>
    <property type="match status" value="1"/>
</dbReference>
<evidence type="ECO:0000256" key="9">
    <source>
        <dbReference type="SAM" id="Phobius"/>
    </source>
</evidence>
<evidence type="ECO:0000256" key="6">
    <source>
        <dbReference type="ARBA" id="ARBA00022917"/>
    </source>
</evidence>
<gene>
    <name evidence="11" type="ORF">CRE_02436</name>
</gene>
<evidence type="ECO:0000313" key="11">
    <source>
        <dbReference type="EMBL" id="EFP02568.1"/>
    </source>
</evidence>
<accession>E3MIR6</accession>
<dbReference type="Proteomes" id="UP000008281">
    <property type="component" value="Unassembled WGS sequence"/>
</dbReference>